<feature type="transmembrane region" description="Helical" evidence="1">
    <location>
        <begin position="57"/>
        <end position="78"/>
    </location>
</feature>
<reference evidence="2 3" key="1">
    <citation type="submission" date="2017-09" db="EMBL/GenBank/DDBJ databases">
        <authorList>
            <person name="Lee N."/>
            <person name="Cho B.-K."/>
        </authorList>
    </citation>
    <scope>NUCLEOTIDE SEQUENCE [LARGE SCALE GENOMIC DNA]</scope>
    <source>
        <strain evidence="2 3">ATCC 13740</strain>
    </source>
</reference>
<feature type="transmembrane region" description="Helical" evidence="1">
    <location>
        <begin position="6"/>
        <end position="24"/>
    </location>
</feature>
<evidence type="ECO:0000313" key="2">
    <source>
        <dbReference type="EMBL" id="QEV28919.1"/>
    </source>
</evidence>
<organism evidence="2 3">
    <name type="scientific">Streptomyces coeruleorubidus</name>
    <dbReference type="NCBI Taxonomy" id="116188"/>
    <lineage>
        <taxon>Bacteria</taxon>
        <taxon>Bacillati</taxon>
        <taxon>Actinomycetota</taxon>
        <taxon>Actinomycetes</taxon>
        <taxon>Kitasatosporales</taxon>
        <taxon>Streptomycetaceae</taxon>
        <taxon>Streptomyces</taxon>
    </lineage>
</organism>
<feature type="transmembrane region" description="Helical" evidence="1">
    <location>
        <begin position="31"/>
        <end position="51"/>
    </location>
</feature>
<evidence type="ECO:0000313" key="3">
    <source>
        <dbReference type="Proteomes" id="UP000326598"/>
    </source>
</evidence>
<dbReference type="Proteomes" id="UP000326598">
    <property type="component" value="Chromosome"/>
</dbReference>
<accession>A0A5J6I9T8</accession>
<dbReference type="AlphaFoldDB" id="A0A5J6I9T8"/>
<dbReference type="KEGG" id="scoe:CP976_35555"/>
<proteinExistence type="predicted"/>
<keyword evidence="1" id="KW-1133">Transmembrane helix</keyword>
<dbReference type="EMBL" id="CP023694">
    <property type="protein sequence ID" value="QEV28919.1"/>
    <property type="molecule type" value="Genomic_DNA"/>
</dbReference>
<evidence type="ECO:0000256" key="1">
    <source>
        <dbReference type="SAM" id="Phobius"/>
    </source>
</evidence>
<keyword evidence="1" id="KW-0472">Membrane</keyword>
<name>A0A5J6I9T8_STRC4</name>
<sequence length="100" mass="10606">MTIEEVGALCFGIVIGWITYRTLIRKASGAAVSDIASVIGAVGGAAVTGLFANPRVFAWYCIGLAAGFLMYFILYWILAGNEEVGDVMGDHESTDPGRDD</sequence>
<gene>
    <name evidence="2" type="ORF">CP976_35555</name>
</gene>
<keyword evidence="1" id="KW-0812">Transmembrane</keyword>
<protein>
    <submittedName>
        <fullName evidence="2">Uncharacterized protein</fullName>
    </submittedName>
</protein>